<keyword evidence="3" id="KW-0949">S-adenosyl-L-methionine</keyword>
<evidence type="ECO:0000256" key="2">
    <source>
        <dbReference type="ARBA" id="ARBA00022485"/>
    </source>
</evidence>
<dbReference type="InterPro" id="IPR007197">
    <property type="entry name" value="rSAM"/>
</dbReference>
<dbReference type="SFLD" id="SFLDG01217">
    <property type="entry name" value="B12-binding_methylthiotransfer"/>
    <property type="match status" value="1"/>
</dbReference>
<dbReference type="NCBIfam" id="TIGR04014">
    <property type="entry name" value="B12_SAM_MJ_0865"/>
    <property type="match status" value="1"/>
</dbReference>
<keyword evidence="2" id="KW-0004">4Fe-4S</keyword>
<gene>
    <name evidence="8" type="ORF">MTTB_02520</name>
</gene>
<dbReference type="SFLD" id="SFLDG01082">
    <property type="entry name" value="B12-binding_domain_containing"/>
    <property type="match status" value="1"/>
</dbReference>
<dbReference type="CDD" id="cd01335">
    <property type="entry name" value="Radical_SAM"/>
    <property type="match status" value="1"/>
</dbReference>
<dbReference type="Proteomes" id="UP000831817">
    <property type="component" value="Chromosome"/>
</dbReference>
<dbReference type="PROSITE" id="PS51918">
    <property type="entry name" value="RADICAL_SAM"/>
    <property type="match status" value="1"/>
</dbReference>
<reference evidence="8 9" key="1">
    <citation type="submission" date="2022-04" db="EMBL/GenBank/DDBJ databases">
        <title>Complete genome of Methanothermobacter tenebrarum strain RMAS.</title>
        <authorList>
            <person name="Nakamura K."/>
            <person name="Oshima K."/>
            <person name="Hattori M."/>
            <person name="Kamagata Y."/>
            <person name="Takamizawa K."/>
        </authorList>
    </citation>
    <scope>NUCLEOTIDE SEQUENCE [LARGE SCALE GENOMIC DNA]</scope>
    <source>
        <strain evidence="8 9">RMAS</strain>
    </source>
</reference>
<dbReference type="InterPro" id="IPR036724">
    <property type="entry name" value="Cobalamin-bd_sf"/>
</dbReference>
<dbReference type="InterPro" id="IPR034466">
    <property type="entry name" value="Methyltransferase_Class_B"/>
</dbReference>
<dbReference type="EMBL" id="AP025698">
    <property type="protein sequence ID" value="BDH78873.1"/>
    <property type="molecule type" value="Genomic_DNA"/>
</dbReference>
<dbReference type="InterPro" id="IPR023979">
    <property type="entry name" value="CHP04014_B12-bd/rSAM"/>
</dbReference>
<evidence type="ECO:0000313" key="8">
    <source>
        <dbReference type="EMBL" id="BDH78873.1"/>
    </source>
</evidence>
<dbReference type="InterPro" id="IPR058240">
    <property type="entry name" value="rSAM_sf"/>
</dbReference>
<evidence type="ECO:0000256" key="6">
    <source>
        <dbReference type="ARBA" id="ARBA00023014"/>
    </source>
</evidence>
<sequence length="430" mass="48253">MKIVVITPEFYNYGSMIVAGILKSLGYDVTLKKDFKDPKADIVFISLHSTIHLLKYKKEINQIKAFKVLGGPVTTDHQMIFKYLDVDLIVKGEAENRIEKIMEYIKGDRDPSSIPGIALKKDNEIITTPPPGEAPIGHPTPLIPSDISNENIRGANVYIETHRGCPGNCTFCQVPCFFGRKVRSRNLEEIIDEVKEFKRKGAKRIAISGGTGTLYGSEKFKNINEEAFIELIKRISEITGPMNLTVPDIRVDLVTDEILETIAKYTNGWVYYGIESGSPRILKRMRKGISVDDVFEAVEMARKHGVKVAGSFIVGYPGEDEEDFQATVELADELMLDDYFVSIAEPIPGTTLAEEVKKLPIEDNPIYMDSEKGKFKGLAAERAFKFMLDSYVFRSMPIPITDKLFKSIVQEVNSQEDHIRTVTAMIKGLI</sequence>
<organism evidence="8 9">
    <name type="scientific">Methanothermobacter tenebrarum</name>
    <dbReference type="NCBI Taxonomy" id="680118"/>
    <lineage>
        <taxon>Archaea</taxon>
        <taxon>Methanobacteriati</taxon>
        <taxon>Methanobacteriota</taxon>
        <taxon>Methanomada group</taxon>
        <taxon>Methanobacteria</taxon>
        <taxon>Methanobacteriales</taxon>
        <taxon>Methanobacteriaceae</taxon>
        <taxon>Methanothermobacter</taxon>
    </lineage>
</organism>
<dbReference type="SFLD" id="SFLDG01123">
    <property type="entry name" value="methyltransferase_(Class_B)"/>
    <property type="match status" value="1"/>
</dbReference>
<dbReference type="Gene3D" id="3.40.50.280">
    <property type="entry name" value="Cobalamin-binding domain"/>
    <property type="match status" value="1"/>
</dbReference>
<evidence type="ECO:0000256" key="5">
    <source>
        <dbReference type="ARBA" id="ARBA00023004"/>
    </source>
</evidence>
<evidence type="ECO:0000256" key="4">
    <source>
        <dbReference type="ARBA" id="ARBA00022723"/>
    </source>
</evidence>
<dbReference type="RefSeq" id="WP_248564735.1">
    <property type="nucleotide sequence ID" value="NZ_AP025698.1"/>
</dbReference>
<feature type="domain" description="Radical SAM core" evidence="7">
    <location>
        <begin position="151"/>
        <end position="385"/>
    </location>
</feature>
<keyword evidence="6" id="KW-0411">Iron-sulfur</keyword>
<proteinExistence type="predicted"/>
<dbReference type="SFLD" id="SFLDS00029">
    <property type="entry name" value="Radical_SAM"/>
    <property type="match status" value="1"/>
</dbReference>
<dbReference type="Gene3D" id="3.80.30.20">
    <property type="entry name" value="tm_1862 like domain"/>
    <property type="match status" value="1"/>
</dbReference>
<dbReference type="PANTHER" id="PTHR43409:SF17">
    <property type="entry name" value="METHYLTHIOTRANSFERASE MJ0865-RELATED"/>
    <property type="match status" value="1"/>
</dbReference>
<evidence type="ECO:0000313" key="9">
    <source>
        <dbReference type="Proteomes" id="UP000831817"/>
    </source>
</evidence>
<keyword evidence="5" id="KW-0408">Iron</keyword>
<comment type="cofactor">
    <cofactor evidence="1">
        <name>[4Fe-4S] cluster</name>
        <dbReference type="ChEBI" id="CHEBI:49883"/>
    </cofactor>
</comment>
<dbReference type="GeneID" id="71964761"/>
<keyword evidence="4" id="KW-0479">Metal-binding</keyword>
<dbReference type="PANTHER" id="PTHR43409">
    <property type="entry name" value="ANAEROBIC MAGNESIUM-PROTOPORPHYRIN IX MONOMETHYL ESTER CYCLASE-RELATED"/>
    <property type="match status" value="1"/>
</dbReference>
<evidence type="ECO:0000259" key="7">
    <source>
        <dbReference type="PROSITE" id="PS51918"/>
    </source>
</evidence>
<evidence type="ECO:0000256" key="1">
    <source>
        <dbReference type="ARBA" id="ARBA00001966"/>
    </source>
</evidence>
<dbReference type="InterPro" id="IPR023404">
    <property type="entry name" value="rSAM_horseshoe"/>
</dbReference>
<name>A0ABN6PDU9_9EURY</name>
<dbReference type="InterPro" id="IPR006638">
    <property type="entry name" value="Elp3/MiaA/NifB-like_rSAM"/>
</dbReference>
<evidence type="ECO:0000256" key="3">
    <source>
        <dbReference type="ARBA" id="ARBA00022691"/>
    </source>
</evidence>
<dbReference type="PROSITE" id="PS01278">
    <property type="entry name" value="MTTASE_RADICAL"/>
    <property type="match status" value="1"/>
</dbReference>
<accession>A0ABN6PDU9</accession>
<protein>
    <submittedName>
        <fullName evidence="8">B12-binding domain-containing radical SAM protein</fullName>
    </submittedName>
</protein>
<dbReference type="InterPro" id="IPR051198">
    <property type="entry name" value="BchE-like"/>
</dbReference>
<dbReference type="SMART" id="SM00729">
    <property type="entry name" value="Elp3"/>
    <property type="match status" value="1"/>
</dbReference>
<keyword evidence="9" id="KW-1185">Reference proteome</keyword>
<dbReference type="SUPFAM" id="SSF102114">
    <property type="entry name" value="Radical SAM enzymes"/>
    <property type="match status" value="1"/>
</dbReference>
<dbReference type="Pfam" id="PF04055">
    <property type="entry name" value="Radical_SAM"/>
    <property type="match status" value="1"/>
</dbReference>
<dbReference type="InterPro" id="IPR020612">
    <property type="entry name" value="Methylthiotransferase_CS"/>
</dbReference>
<dbReference type="SUPFAM" id="SSF52242">
    <property type="entry name" value="Cobalamin (vitamin B12)-binding domain"/>
    <property type="match status" value="1"/>
</dbReference>